<protein>
    <recommendedName>
        <fullName evidence="3">ATP-grasp domain-containing protein</fullName>
    </recommendedName>
</protein>
<reference evidence="1 2" key="1">
    <citation type="submission" date="2020-12" db="EMBL/GenBank/DDBJ databases">
        <title>Whole genome sequences of gut porcine anaerobes.</title>
        <authorList>
            <person name="Kubasova T."/>
            <person name="Jahodarova E."/>
            <person name="Rychlik I."/>
        </authorList>
    </citation>
    <scope>NUCLEOTIDE SEQUENCE [LARGE SCALE GENOMIC DNA]</scope>
    <source>
        <strain evidence="1 2">An925</strain>
    </source>
</reference>
<dbReference type="RefSeq" id="WP_301638165.1">
    <property type="nucleotide sequence ID" value="NZ_JADYTN010000015.1"/>
</dbReference>
<dbReference type="EMBL" id="JADYTN010000015">
    <property type="protein sequence ID" value="MCF2563997.1"/>
    <property type="molecule type" value="Genomic_DNA"/>
</dbReference>
<comment type="caution">
    <text evidence="1">The sequence shown here is derived from an EMBL/GenBank/DDBJ whole genome shotgun (WGS) entry which is preliminary data.</text>
</comment>
<name>A0ABS9CGY3_9BACT</name>
<evidence type="ECO:0000313" key="1">
    <source>
        <dbReference type="EMBL" id="MCF2563997.1"/>
    </source>
</evidence>
<evidence type="ECO:0000313" key="2">
    <source>
        <dbReference type="Proteomes" id="UP001200470"/>
    </source>
</evidence>
<evidence type="ECO:0008006" key="3">
    <source>
        <dbReference type="Google" id="ProtNLM"/>
    </source>
</evidence>
<keyword evidence="2" id="KW-1185">Reference proteome</keyword>
<proteinExistence type="predicted"/>
<sequence length="285" mass="31938">MYDSQIVMISRAHRYSPNSVEKDTAILHEVGCRLLDKGLRIATYSEDEKEKPLPQAEVYVTMGRDETVLQELKRKQQQGAIVINSPEGIITCCQRYQQMKMLESAGINVAPHKGNNGYWVKRGDASAQTSADILFRPDYESAMTTANEMKAKGITEIDIRAHITGDLVKFYGVTDTDFFCYYYPGDDGQSKFGDEQRNGKPAHYPFDKKQLQQMANQAATLLQTGIYGGDCIIQPDGTPVLIDFNDWPSFSRCRTEAAQAIAEHIVQKAGLQTIKKGNDRTDKHA</sequence>
<accession>A0ABS9CGY3</accession>
<dbReference type="Gene3D" id="3.30.470.20">
    <property type="entry name" value="ATP-grasp fold, B domain"/>
    <property type="match status" value="1"/>
</dbReference>
<organism evidence="1 2">
    <name type="scientific">Xylanibacter brevis</name>
    <dbReference type="NCBI Taxonomy" id="83231"/>
    <lineage>
        <taxon>Bacteria</taxon>
        <taxon>Pseudomonadati</taxon>
        <taxon>Bacteroidota</taxon>
        <taxon>Bacteroidia</taxon>
        <taxon>Bacteroidales</taxon>
        <taxon>Prevotellaceae</taxon>
        <taxon>Xylanibacter</taxon>
    </lineage>
</organism>
<dbReference type="Proteomes" id="UP001200470">
    <property type="component" value="Unassembled WGS sequence"/>
</dbReference>
<dbReference type="SUPFAM" id="SSF56059">
    <property type="entry name" value="Glutathione synthetase ATP-binding domain-like"/>
    <property type="match status" value="1"/>
</dbReference>
<gene>
    <name evidence="1" type="ORF">I6E12_07725</name>
</gene>